<dbReference type="RefSeq" id="WP_182514882.1">
    <property type="nucleotide sequence ID" value="NZ_JACGXP010000001.1"/>
</dbReference>
<accession>A0AAW3T263</accession>
<dbReference type="AlphaFoldDB" id="A0AAW3T263"/>
<dbReference type="Proteomes" id="UP000590225">
    <property type="component" value="Unassembled WGS sequence"/>
</dbReference>
<protein>
    <submittedName>
        <fullName evidence="1">Uncharacterized protein</fullName>
    </submittedName>
</protein>
<organism evidence="1 2">
    <name type="scientific">Curtobacterium pusillum</name>
    <dbReference type="NCBI Taxonomy" id="69373"/>
    <lineage>
        <taxon>Bacteria</taxon>
        <taxon>Bacillati</taxon>
        <taxon>Actinomycetota</taxon>
        <taxon>Actinomycetes</taxon>
        <taxon>Micrococcales</taxon>
        <taxon>Microbacteriaceae</taxon>
        <taxon>Curtobacterium</taxon>
    </lineage>
</organism>
<comment type="caution">
    <text evidence="1">The sequence shown here is derived from an EMBL/GenBank/DDBJ whole genome shotgun (WGS) entry which is preliminary data.</text>
</comment>
<reference evidence="1 2" key="1">
    <citation type="submission" date="2020-07" db="EMBL/GenBank/DDBJ databases">
        <title>Above-ground endophytic microbial communities from plants in different locations in the United States.</title>
        <authorList>
            <person name="Frank C."/>
        </authorList>
    </citation>
    <scope>NUCLEOTIDE SEQUENCE [LARGE SCALE GENOMIC DNA]</scope>
    <source>
        <strain evidence="1 2">WPL5_2</strain>
    </source>
</reference>
<evidence type="ECO:0000313" key="1">
    <source>
        <dbReference type="EMBL" id="MBA8988957.1"/>
    </source>
</evidence>
<evidence type="ECO:0000313" key="2">
    <source>
        <dbReference type="Proteomes" id="UP000590225"/>
    </source>
</evidence>
<name>A0AAW3T263_9MICO</name>
<dbReference type="EMBL" id="JACGXP010000001">
    <property type="protein sequence ID" value="MBA8988957.1"/>
    <property type="molecule type" value="Genomic_DNA"/>
</dbReference>
<sequence>MTAPIAPISEALLDLHHIDTSSGADYDANDRTMKSITSRLSELGAMSATFNDEKDEVTLETTPLLIAIATNQMFLIKQIAKLREVPEETVRFELREFLQFRDENG</sequence>
<gene>
    <name evidence="1" type="ORF">FHW23_000189</name>
</gene>
<proteinExistence type="predicted"/>